<dbReference type="AlphaFoldDB" id="A0A0A9CSX1"/>
<organism evidence="2">
    <name type="scientific">Arundo donax</name>
    <name type="common">Giant reed</name>
    <name type="synonym">Donax arundinaceus</name>
    <dbReference type="NCBI Taxonomy" id="35708"/>
    <lineage>
        <taxon>Eukaryota</taxon>
        <taxon>Viridiplantae</taxon>
        <taxon>Streptophyta</taxon>
        <taxon>Embryophyta</taxon>
        <taxon>Tracheophyta</taxon>
        <taxon>Spermatophyta</taxon>
        <taxon>Magnoliopsida</taxon>
        <taxon>Liliopsida</taxon>
        <taxon>Poales</taxon>
        <taxon>Poaceae</taxon>
        <taxon>PACMAD clade</taxon>
        <taxon>Arundinoideae</taxon>
        <taxon>Arundineae</taxon>
        <taxon>Arundo</taxon>
    </lineage>
</organism>
<name>A0A0A9CSX1_ARUDO</name>
<evidence type="ECO:0000313" key="2">
    <source>
        <dbReference type="EMBL" id="JAD79444.1"/>
    </source>
</evidence>
<sequence>MNPNSSVSDAIPAVRLRNSASYGSTIPASLTRSTEIPLEFVVSRSGSGGGDRGGEGEGSIRARVWESGGGGREESPGAKRRRRW</sequence>
<feature type="region of interest" description="Disordered" evidence="1">
    <location>
        <begin position="1"/>
        <end position="25"/>
    </location>
</feature>
<reference evidence="2" key="2">
    <citation type="journal article" date="2015" name="Data Brief">
        <title>Shoot transcriptome of the giant reed, Arundo donax.</title>
        <authorList>
            <person name="Barrero R.A."/>
            <person name="Guerrero F.D."/>
            <person name="Moolhuijzen P."/>
            <person name="Goolsby J.A."/>
            <person name="Tidwell J."/>
            <person name="Bellgard S.E."/>
            <person name="Bellgard M.I."/>
        </authorList>
    </citation>
    <scope>NUCLEOTIDE SEQUENCE</scope>
    <source>
        <tissue evidence="2">Shoot tissue taken approximately 20 cm above the soil surface</tissue>
    </source>
</reference>
<feature type="compositionally biased region" description="Basic and acidic residues" evidence="1">
    <location>
        <begin position="52"/>
        <end position="64"/>
    </location>
</feature>
<feature type="region of interest" description="Disordered" evidence="1">
    <location>
        <begin position="42"/>
        <end position="84"/>
    </location>
</feature>
<protein>
    <submittedName>
        <fullName evidence="2">Uncharacterized protein</fullName>
    </submittedName>
</protein>
<accession>A0A0A9CSX1</accession>
<dbReference type="EMBL" id="GBRH01218451">
    <property type="protein sequence ID" value="JAD79444.1"/>
    <property type="molecule type" value="Transcribed_RNA"/>
</dbReference>
<evidence type="ECO:0000256" key="1">
    <source>
        <dbReference type="SAM" id="MobiDB-lite"/>
    </source>
</evidence>
<proteinExistence type="predicted"/>
<reference evidence="2" key="1">
    <citation type="submission" date="2014-09" db="EMBL/GenBank/DDBJ databases">
        <authorList>
            <person name="Magalhaes I.L.F."/>
            <person name="Oliveira U."/>
            <person name="Santos F.R."/>
            <person name="Vidigal T.H.D.A."/>
            <person name="Brescovit A.D."/>
            <person name="Santos A.J."/>
        </authorList>
    </citation>
    <scope>NUCLEOTIDE SEQUENCE</scope>
    <source>
        <tissue evidence="2">Shoot tissue taken approximately 20 cm above the soil surface</tissue>
    </source>
</reference>